<accession>A0A975T179</accession>
<protein>
    <submittedName>
        <fullName evidence="1">Uncharacterized protein</fullName>
    </submittedName>
</protein>
<sequence>MSSPPLPDSARFALWFSAWVAGSTSLDDSRDAIVGDDAAHDVVGLPGTDGPQPLIVALGILRGHGATGAGIALPAPGDPLGLAGPSAFNVEVVDVGEGVVLDGADLGLVPHRAGAGVVWSCHPAVSRRQVPDPSEADQSLRQTLVRTTDVLADLDVARWRPEVADELMALRQAADFVFPHGMAPRAVRLAALATRCRTIVDLALEDDGGSITAAEADARRQALGPLDHAARRGLVAACSFPWDR</sequence>
<proteinExistence type="predicted"/>
<dbReference type="KEGG" id="nps:KRR39_07695"/>
<keyword evidence="2" id="KW-1185">Reference proteome</keyword>
<organism evidence="1 2">
    <name type="scientific">Nocardioides panacis</name>
    <dbReference type="NCBI Taxonomy" id="2849501"/>
    <lineage>
        <taxon>Bacteria</taxon>
        <taxon>Bacillati</taxon>
        <taxon>Actinomycetota</taxon>
        <taxon>Actinomycetes</taxon>
        <taxon>Propionibacteriales</taxon>
        <taxon>Nocardioidaceae</taxon>
        <taxon>Nocardioides</taxon>
    </lineage>
</organism>
<dbReference type="AlphaFoldDB" id="A0A975T179"/>
<gene>
    <name evidence="1" type="ORF">KRR39_07695</name>
</gene>
<dbReference type="RefSeq" id="WP_216941462.1">
    <property type="nucleotide sequence ID" value="NZ_CP077062.1"/>
</dbReference>
<reference evidence="1" key="1">
    <citation type="submission" date="2021-06" db="EMBL/GenBank/DDBJ databases">
        <title>Complete genome sequence of Nocardioides sp. G188.</title>
        <authorList>
            <person name="Im W.-T."/>
        </authorList>
    </citation>
    <scope>NUCLEOTIDE SEQUENCE</scope>
    <source>
        <strain evidence="1">G188</strain>
    </source>
</reference>
<dbReference type="EMBL" id="CP077062">
    <property type="protein sequence ID" value="QWZ09616.1"/>
    <property type="molecule type" value="Genomic_DNA"/>
</dbReference>
<dbReference type="Proteomes" id="UP000683575">
    <property type="component" value="Chromosome"/>
</dbReference>
<evidence type="ECO:0000313" key="1">
    <source>
        <dbReference type="EMBL" id="QWZ09616.1"/>
    </source>
</evidence>
<name>A0A975T179_9ACTN</name>
<evidence type="ECO:0000313" key="2">
    <source>
        <dbReference type="Proteomes" id="UP000683575"/>
    </source>
</evidence>